<dbReference type="InterPro" id="IPR041588">
    <property type="entry name" value="Integrase_H2C2"/>
</dbReference>
<organism evidence="2 3">
    <name type="scientific">Austropuccinia psidii MF-1</name>
    <dbReference type="NCBI Taxonomy" id="1389203"/>
    <lineage>
        <taxon>Eukaryota</taxon>
        <taxon>Fungi</taxon>
        <taxon>Dikarya</taxon>
        <taxon>Basidiomycota</taxon>
        <taxon>Pucciniomycotina</taxon>
        <taxon>Pucciniomycetes</taxon>
        <taxon>Pucciniales</taxon>
        <taxon>Sphaerophragmiaceae</taxon>
        <taxon>Austropuccinia</taxon>
    </lineage>
</organism>
<accession>A0A9Q3FK05</accession>
<dbReference type="AlphaFoldDB" id="A0A9Q3FK05"/>
<feature type="domain" description="Integrase zinc-binding" evidence="1">
    <location>
        <begin position="98"/>
        <end position="130"/>
    </location>
</feature>
<dbReference type="Gene3D" id="1.10.340.70">
    <property type="match status" value="1"/>
</dbReference>
<comment type="caution">
    <text evidence="2">The sequence shown here is derived from an EMBL/GenBank/DDBJ whole genome shotgun (WGS) entry which is preliminary data.</text>
</comment>
<evidence type="ECO:0000259" key="1">
    <source>
        <dbReference type="Pfam" id="PF17921"/>
    </source>
</evidence>
<keyword evidence="3" id="KW-1185">Reference proteome</keyword>
<evidence type="ECO:0000313" key="2">
    <source>
        <dbReference type="EMBL" id="MBW0538910.1"/>
    </source>
</evidence>
<protein>
    <recommendedName>
        <fullName evidence="1">Integrase zinc-binding domain-containing protein</fullName>
    </recommendedName>
</protein>
<name>A0A9Q3FK05_9BASI</name>
<evidence type="ECO:0000313" key="3">
    <source>
        <dbReference type="Proteomes" id="UP000765509"/>
    </source>
</evidence>
<proteinExistence type="predicted"/>
<gene>
    <name evidence="2" type="ORF">O181_078625</name>
</gene>
<dbReference type="Proteomes" id="UP000765509">
    <property type="component" value="Unassembled WGS sequence"/>
</dbReference>
<sequence>MLGKSLPRAGVGFISKNPQKFHQVLKKNEIKESRFLSIKSEVFSDLFDQIQQELWKVKDYKEILKKLARGQSVSDYSLEPQAKLLLFKDRVVIPRYHGLQLDIFQEHHDSPLACHPGQEKTLKLIKRQFVLGWHESHCQGLCLLMLAMFKKKEGSS</sequence>
<reference evidence="2" key="1">
    <citation type="submission" date="2021-03" db="EMBL/GenBank/DDBJ databases">
        <title>Draft genome sequence of rust myrtle Austropuccinia psidii MF-1, a brazilian biotype.</title>
        <authorList>
            <person name="Quecine M.C."/>
            <person name="Pachon D.M.R."/>
            <person name="Bonatelli M.L."/>
            <person name="Correr F.H."/>
            <person name="Franceschini L.M."/>
            <person name="Leite T.F."/>
            <person name="Margarido G.R.A."/>
            <person name="Almeida C.A."/>
            <person name="Ferrarezi J.A."/>
            <person name="Labate C.A."/>
        </authorList>
    </citation>
    <scope>NUCLEOTIDE SEQUENCE</scope>
    <source>
        <strain evidence="2">MF-1</strain>
    </source>
</reference>
<dbReference type="OrthoDB" id="3561256at2759"/>
<dbReference type="EMBL" id="AVOT02043480">
    <property type="protein sequence ID" value="MBW0538910.1"/>
    <property type="molecule type" value="Genomic_DNA"/>
</dbReference>
<dbReference type="Pfam" id="PF17921">
    <property type="entry name" value="Integrase_H2C2"/>
    <property type="match status" value="1"/>
</dbReference>